<reference evidence="1 2" key="1">
    <citation type="journal article" date="2024" name="Chem. Sci.">
        <title>Discovery of megapolipeptins by genome mining of a Burkholderiales bacteria collection.</title>
        <authorList>
            <person name="Paulo B.S."/>
            <person name="Recchia M.J.J."/>
            <person name="Lee S."/>
            <person name="Fergusson C.H."/>
            <person name="Romanowski S.B."/>
            <person name="Hernandez A."/>
            <person name="Krull N."/>
            <person name="Liu D.Y."/>
            <person name="Cavanagh H."/>
            <person name="Bos A."/>
            <person name="Gray C.A."/>
            <person name="Murphy B.T."/>
            <person name="Linington R.G."/>
            <person name="Eustaquio A.S."/>
        </authorList>
    </citation>
    <scope>NUCLEOTIDE SEQUENCE [LARGE SCALE GENOMIC DNA]</scope>
    <source>
        <strain evidence="1 2">RL18-126-BIB-B</strain>
    </source>
</reference>
<organism evidence="1 2">
    <name type="scientific">Paraburkholderia rhynchosiae</name>
    <dbReference type="NCBI Taxonomy" id="487049"/>
    <lineage>
        <taxon>Bacteria</taxon>
        <taxon>Pseudomonadati</taxon>
        <taxon>Pseudomonadota</taxon>
        <taxon>Betaproteobacteria</taxon>
        <taxon>Burkholderiales</taxon>
        <taxon>Burkholderiaceae</taxon>
        <taxon>Paraburkholderia</taxon>
    </lineage>
</organism>
<keyword evidence="2" id="KW-1185">Reference proteome</keyword>
<dbReference type="Proteomes" id="UP001629235">
    <property type="component" value="Unassembled WGS sequence"/>
</dbReference>
<proteinExistence type="predicted"/>
<dbReference type="EMBL" id="JAQQDW010000246">
    <property type="protein sequence ID" value="MFM0109479.1"/>
    <property type="molecule type" value="Genomic_DNA"/>
</dbReference>
<gene>
    <name evidence="1" type="ORF">PQR01_40550</name>
</gene>
<name>A0ACC7NR85_9BURK</name>
<evidence type="ECO:0000313" key="2">
    <source>
        <dbReference type="Proteomes" id="UP001629235"/>
    </source>
</evidence>
<evidence type="ECO:0000313" key="1">
    <source>
        <dbReference type="EMBL" id="MFM0109479.1"/>
    </source>
</evidence>
<accession>A0ACC7NR85</accession>
<comment type="caution">
    <text evidence="1">The sequence shown here is derived from an EMBL/GenBank/DDBJ whole genome shotgun (WGS) entry which is preliminary data.</text>
</comment>
<sequence>MKSPSTQSSDYALEKRSLCKEFLDFRAICDFNLKIRRRDIHALIGPNGAGKTMMFIS</sequence>
<protein>
    <submittedName>
        <fullName evidence="1">Uncharacterized protein</fullName>
    </submittedName>
</protein>